<dbReference type="PRINTS" id="PR01853">
    <property type="entry name" value="YAJCTRNLCASE"/>
</dbReference>
<dbReference type="GO" id="GO:0005886">
    <property type="term" value="C:plasma membrane"/>
    <property type="evidence" value="ECO:0007669"/>
    <property type="project" value="UniProtKB-SubCell"/>
</dbReference>
<dbReference type="EMBL" id="JACHOV010000010">
    <property type="protein sequence ID" value="MBB4642410.1"/>
    <property type="molecule type" value="Genomic_DNA"/>
</dbReference>
<comment type="subunit">
    <text evidence="4">Part of the SecDF-YidC-YajC translocase complex. The SecDF-YidC-YajC translocase forms a supercomplex with SecYEG, called the holo-translocon (HTL).</text>
</comment>
<gene>
    <name evidence="14" type="ORF">HNQ99_002735</name>
</gene>
<keyword evidence="10 13" id="KW-1133">Transmembrane helix</keyword>
<dbReference type="SMART" id="SM01323">
    <property type="entry name" value="YajC"/>
    <property type="match status" value="1"/>
</dbReference>
<accession>A0A840HXX6</accession>
<dbReference type="InterPro" id="IPR003849">
    <property type="entry name" value="Preprotein_translocase_YajC"/>
</dbReference>
<keyword evidence="7" id="KW-1003">Cell membrane</keyword>
<keyword evidence="12 13" id="KW-0472">Membrane</keyword>
<keyword evidence="8 13" id="KW-0812">Transmembrane</keyword>
<reference evidence="14 15" key="1">
    <citation type="submission" date="2020-08" db="EMBL/GenBank/DDBJ databases">
        <title>Genomic Encyclopedia of Type Strains, Phase IV (KMG-IV): sequencing the most valuable type-strain genomes for metagenomic binning, comparative biology and taxonomic classification.</title>
        <authorList>
            <person name="Goeker M."/>
        </authorList>
    </citation>
    <scope>NUCLEOTIDE SEQUENCE [LARGE SCALE GENOMIC DNA]</scope>
    <source>
        <strain evidence="14 15">DSM 7465</strain>
    </source>
</reference>
<dbReference type="PANTHER" id="PTHR33909">
    <property type="entry name" value="SEC TRANSLOCON ACCESSORY COMPLEX SUBUNIT YAJC"/>
    <property type="match status" value="1"/>
</dbReference>
<evidence type="ECO:0000256" key="10">
    <source>
        <dbReference type="ARBA" id="ARBA00022989"/>
    </source>
</evidence>
<evidence type="ECO:0000256" key="12">
    <source>
        <dbReference type="ARBA" id="ARBA00023136"/>
    </source>
</evidence>
<feature type="transmembrane region" description="Helical" evidence="13">
    <location>
        <begin position="21"/>
        <end position="40"/>
    </location>
</feature>
<comment type="similarity">
    <text evidence="3">Belongs to the YajC family.</text>
</comment>
<name>A0A840HXX6_9SPHN</name>
<keyword evidence="6" id="KW-0813">Transport</keyword>
<dbReference type="AlphaFoldDB" id="A0A840HXX6"/>
<proteinExistence type="inferred from homology"/>
<keyword evidence="11" id="KW-0811">Translocation</keyword>
<evidence type="ECO:0000256" key="6">
    <source>
        <dbReference type="ARBA" id="ARBA00022448"/>
    </source>
</evidence>
<evidence type="ECO:0000256" key="9">
    <source>
        <dbReference type="ARBA" id="ARBA00022927"/>
    </source>
</evidence>
<dbReference type="Pfam" id="PF02699">
    <property type="entry name" value="YajC"/>
    <property type="match status" value="1"/>
</dbReference>
<keyword evidence="9" id="KW-0653">Protein transport</keyword>
<evidence type="ECO:0000256" key="7">
    <source>
        <dbReference type="ARBA" id="ARBA00022475"/>
    </source>
</evidence>
<protein>
    <recommendedName>
        <fullName evidence="5">Sec translocon accessory complex subunit YajC</fullName>
    </recommendedName>
</protein>
<comment type="function">
    <text evidence="1">The SecYEG-SecDF-YajC-YidC holo-translocon (HTL) protein secretase/insertase is a supercomplex required for protein secretion, insertion of proteins into membranes, and assembly of membrane protein complexes. While the SecYEG complex is essential for assembly of a number of proteins and complexes, the SecDF-YajC-YidC subcomplex facilitates these functions.</text>
</comment>
<evidence type="ECO:0000256" key="1">
    <source>
        <dbReference type="ARBA" id="ARBA00002061"/>
    </source>
</evidence>
<dbReference type="GO" id="GO:0015031">
    <property type="term" value="P:protein transport"/>
    <property type="evidence" value="ECO:0007669"/>
    <property type="project" value="UniProtKB-KW"/>
</dbReference>
<evidence type="ECO:0000256" key="3">
    <source>
        <dbReference type="ARBA" id="ARBA00006742"/>
    </source>
</evidence>
<evidence type="ECO:0000256" key="11">
    <source>
        <dbReference type="ARBA" id="ARBA00023010"/>
    </source>
</evidence>
<dbReference type="NCBIfam" id="TIGR00739">
    <property type="entry name" value="yajC"/>
    <property type="match status" value="1"/>
</dbReference>
<evidence type="ECO:0000256" key="8">
    <source>
        <dbReference type="ARBA" id="ARBA00022692"/>
    </source>
</evidence>
<evidence type="ECO:0000256" key="5">
    <source>
        <dbReference type="ARBA" id="ARBA00014962"/>
    </source>
</evidence>
<dbReference type="RefSeq" id="WP_184476468.1">
    <property type="nucleotide sequence ID" value="NZ_JACHOV010000010.1"/>
</dbReference>
<comment type="caution">
    <text evidence="14">The sequence shown here is derived from an EMBL/GenBank/DDBJ whole genome shotgun (WGS) entry which is preliminary data.</text>
</comment>
<evidence type="ECO:0000256" key="2">
    <source>
        <dbReference type="ARBA" id="ARBA00004162"/>
    </source>
</evidence>
<sequence length="112" mass="11954">MFISTALAQTSGAAAPGGTSFLVQLLPLVLIFAVFYFLLIRPQQKKMKDHRAVIDAVKKGDQVITAGGMVGKVLRVDESYVDVEIAQGVKVKVVKSTLSDVVQPGNVKPAND</sequence>
<evidence type="ECO:0000256" key="4">
    <source>
        <dbReference type="ARBA" id="ARBA00011718"/>
    </source>
</evidence>
<dbReference type="Proteomes" id="UP000575068">
    <property type="component" value="Unassembled WGS sequence"/>
</dbReference>
<comment type="subcellular location">
    <subcellularLocation>
        <location evidence="2">Cell membrane</location>
        <topology evidence="2">Single-pass membrane protein</topology>
    </subcellularLocation>
</comment>
<evidence type="ECO:0000256" key="13">
    <source>
        <dbReference type="SAM" id="Phobius"/>
    </source>
</evidence>
<evidence type="ECO:0000313" key="14">
    <source>
        <dbReference type="EMBL" id="MBB4642410.1"/>
    </source>
</evidence>
<keyword evidence="15" id="KW-1185">Reference proteome</keyword>
<evidence type="ECO:0000313" key="15">
    <source>
        <dbReference type="Proteomes" id="UP000575068"/>
    </source>
</evidence>
<dbReference type="PANTHER" id="PTHR33909:SF1">
    <property type="entry name" value="SEC TRANSLOCON ACCESSORY COMPLEX SUBUNIT YAJC"/>
    <property type="match status" value="1"/>
</dbReference>
<organism evidence="14 15">
    <name type="scientific">Rhizorhapis suberifaciens</name>
    <name type="common">corky root of lettuce</name>
    <dbReference type="NCBI Taxonomy" id="13656"/>
    <lineage>
        <taxon>Bacteria</taxon>
        <taxon>Pseudomonadati</taxon>
        <taxon>Pseudomonadota</taxon>
        <taxon>Alphaproteobacteria</taxon>
        <taxon>Sphingomonadales</taxon>
        <taxon>Sphingomonadaceae</taxon>
        <taxon>Rhizorhapis</taxon>
    </lineage>
</organism>